<dbReference type="InterPro" id="IPR017853">
    <property type="entry name" value="GH"/>
</dbReference>
<organism evidence="1 2">
    <name type="scientific">Lachnoclostridium phytofermentans</name>
    <dbReference type="NCBI Taxonomy" id="66219"/>
    <lineage>
        <taxon>Bacteria</taxon>
        <taxon>Bacillati</taxon>
        <taxon>Bacillota</taxon>
        <taxon>Clostridia</taxon>
        <taxon>Lachnospirales</taxon>
        <taxon>Lachnospiraceae</taxon>
    </lineage>
</organism>
<evidence type="ECO:0000313" key="1">
    <source>
        <dbReference type="EMBL" id="HCL03613.1"/>
    </source>
</evidence>
<protein>
    <submittedName>
        <fullName evidence="1">Uncharacterized protein</fullName>
    </submittedName>
</protein>
<evidence type="ECO:0000313" key="2">
    <source>
        <dbReference type="Proteomes" id="UP000262969"/>
    </source>
</evidence>
<gene>
    <name evidence="1" type="ORF">DHW61_14600</name>
</gene>
<dbReference type="SUPFAM" id="SSF51445">
    <property type="entry name" value="(Trans)glycosidases"/>
    <property type="match status" value="1"/>
</dbReference>
<reference evidence="1 2" key="1">
    <citation type="journal article" date="2018" name="Nat. Biotechnol.">
        <title>A standardized bacterial taxonomy based on genome phylogeny substantially revises the tree of life.</title>
        <authorList>
            <person name="Parks D.H."/>
            <person name="Chuvochina M."/>
            <person name="Waite D.W."/>
            <person name="Rinke C."/>
            <person name="Skarshewski A."/>
            <person name="Chaumeil P.A."/>
            <person name="Hugenholtz P."/>
        </authorList>
    </citation>
    <scope>NUCLEOTIDE SEQUENCE [LARGE SCALE GENOMIC DNA]</scope>
    <source>
        <strain evidence="1">UBA11728</strain>
    </source>
</reference>
<dbReference type="AlphaFoldDB" id="A0A3D2XAJ3"/>
<accession>A0A3D2XAJ3</accession>
<proteinExistence type="predicted"/>
<name>A0A3D2XAJ3_9FIRM</name>
<comment type="caution">
    <text evidence="1">The sequence shown here is derived from an EMBL/GenBank/DDBJ whole genome shotgun (WGS) entry which is preliminary data.</text>
</comment>
<sequence>MERTTREDILVYDMVHNNPGLAPYETQYNSPEFLKKRGYDGQVFDIFQCAQFGITWDYLDSKNPEREKVYLEGSKERIWALEKQQELKKKYQAAKKIGLNVMFMMDIIVLPLRIKEIYSEILNESGKIDIKKAETKEILDSLFNEMFHVFPEIDGIYIRFGETYVGEKFNTPYHFGNNPILDSAEEYHIFLIQYLQEKVCNEYKRNIYYRSWGFGAFQFDPAYYLKISNSIEVNPRFYFCIKHTAGDFHRTFPFNQCLNIGKHKQVIEIQAAREYEGKGAYPNYIGDGVINGYEEFKWMMKENEAQCLKDVINLPDSLIAGVWTWSRGGGWDGPYINGKNGRNGEVVVAAGCELWPDANAYVILKWTKDTSHSEKYYALQYAEMELHMSHKDAEIFYEILLLSEKAVLLGRGTNTVKYDWDVFWTRDQNIEYSRMLSNIESARKTECLDLMLNERKRSVDLWKNIVCLAESLSESVEKKAYILTTCKYGFYLYSLYEVMYRGNALALEGGHKKEVASAIEEYEELWEKWKQLYETEEGCPTLYEKDDKFLDLMGYDWNKGFDSAINPIRKLDIEGNILPENRIEISKEGTWGLTGKGLN</sequence>
<dbReference type="Proteomes" id="UP000262969">
    <property type="component" value="Unassembled WGS sequence"/>
</dbReference>
<dbReference type="EMBL" id="DPVV01000484">
    <property type="protein sequence ID" value="HCL03613.1"/>
    <property type="molecule type" value="Genomic_DNA"/>
</dbReference>